<name>A0A1L4D4D0_9BACT</name>
<dbReference type="GO" id="GO:0003677">
    <property type="term" value="F:DNA binding"/>
    <property type="evidence" value="ECO:0007669"/>
    <property type="project" value="UniProtKB-KW"/>
</dbReference>
<accession>A0A1L4D4D0</accession>
<dbReference type="PANTHER" id="PTHR36924:SF1">
    <property type="entry name" value="ANTITOXIN HIGA-1"/>
    <property type="match status" value="1"/>
</dbReference>
<reference evidence="3 4" key="1">
    <citation type="submission" date="2016-10" db="EMBL/GenBank/DDBJ databases">
        <title>Silvanigrella aquatica sp. nov., isolated from a freshwater lake located in the Black Forest, Germany, description of Silvanigrellaceae fam. nov., Silvanigrellales ord. nov., reclassification of the order Bdellovibrionales in the class Oligoflexia, reclassification of the families Bacteriovoracaceae and Halobacteriovoraceae in the new order Bacteriovoracales ord. nov., and reclassification of the family Pseudobacteriovoracaceae in the order Oligoflexiales.</title>
        <authorList>
            <person name="Hahn M.W."/>
            <person name="Schmidt J."/>
            <person name="Koll U."/>
            <person name="Rohde M."/>
            <person name="Verbag S."/>
            <person name="Pitt A."/>
            <person name="Nakai R."/>
            <person name="Naganuma T."/>
            <person name="Lang E."/>
        </authorList>
    </citation>
    <scope>NUCLEOTIDE SEQUENCE [LARGE SCALE GENOMIC DNA]</scope>
    <source>
        <strain evidence="3 4">MWH-Nonnen-W8red</strain>
    </source>
</reference>
<dbReference type="InterPro" id="IPR013430">
    <property type="entry name" value="Toxin_antidote_HigA"/>
</dbReference>
<sequence>MYKSETFISMPTSGWEVNVKPVSPGEILQEEFLKPFRMSQSQLAKILSCDVKTINKICNGRSSITARTALGFAKVFGTSPEFWLQLQIATDLWAERNREEKIA</sequence>
<dbReference type="KEGG" id="saqi:AXG55_02430"/>
<protein>
    <submittedName>
        <fullName evidence="3">Addiction module antidote protein, HigA family</fullName>
    </submittedName>
</protein>
<dbReference type="NCBIfam" id="TIGR02607">
    <property type="entry name" value="antidote_HigA"/>
    <property type="match status" value="1"/>
</dbReference>
<keyword evidence="1" id="KW-0238">DNA-binding</keyword>
<gene>
    <name evidence="3" type="ORF">AXG55_02430</name>
</gene>
<dbReference type="SMART" id="SM00530">
    <property type="entry name" value="HTH_XRE"/>
    <property type="match status" value="1"/>
</dbReference>
<feature type="domain" description="HTH cro/C1-type" evidence="2">
    <location>
        <begin position="38"/>
        <end position="83"/>
    </location>
</feature>
<dbReference type="SUPFAM" id="SSF47413">
    <property type="entry name" value="lambda repressor-like DNA-binding domains"/>
    <property type="match status" value="1"/>
</dbReference>
<dbReference type="Gene3D" id="1.10.260.40">
    <property type="entry name" value="lambda repressor-like DNA-binding domains"/>
    <property type="match status" value="1"/>
</dbReference>
<dbReference type="Pfam" id="PF01381">
    <property type="entry name" value="HTH_3"/>
    <property type="match status" value="1"/>
</dbReference>
<evidence type="ECO:0000313" key="4">
    <source>
        <dbReference type="Proteomes" id="UP000184731"/>
    </source>
</evidence>
<dbReference type="InterPro" id="IPR001387">
    <property type="entry name" value="Cro/C1-type_HTH"/>
</dbReference>
<keyword evidence="4" id="KW-1185">Reference proteome</keyword>
<dbReference type="PROSITE" id="PS50943">
    <property type="entry name" value="HTH_CROC1"/>
    <property type="match status" value="1"/>
</dbReference>
<dbReference type="PANTHER" id="PTHR36924">
    <property type="entry name" value="ANTITOXIN HIGA-1"/>
    <property type="match status" value="1"/>
</dbReference>
<dbReference type="AlphaFoldDB" id="A0A1L4D4D0"/>
<dbReference type="STRING" id="1915309.AXG55_02430"/>
<evidence type="ECO:0000313" key="3">
    <source>
        <dbReference type="EMBL" id="APJ05048.1"/>
    </source>
</evidence>
<dbReference type="CDD" id="cd00093">
    <property type="entry name" value="HTH_XRE"/>
    <property type="match status" value="1"/>
</dbReference>
<evidence type="ECO:0000259" key="2">
    <source>
        <dbReference type="PROSITE" id="PS50943"/>
    </source>
</evidence>
<proteinExistence type="predicted"/>
<dbReference type="Proteomes" id="UP000184731">
    <property type="component" value="Chromosome"/>
</dbReference>
<evidence type="ECO:0000256" key="1">
    <source>
        <dbReference type="ARBA" id="ARBA00023125"/>
    </source>
</evidence>
<dbReference type="EMBL" id="CP017834">
    <property type="protein sequence ID" value="APJ05048.1"/>
    <property type="molecule type" value="Genomic_DNA"/>
</dbReference>
<organism evidence="3 4">
    <name type="scientific">Silvanigrella aquatica</name>
    <dbReference type="NCBI Taxonomy" id="1915309"/>
    <lineage>
        <taxon>Bacteria</taxon>
        <taxon>Pseudomonadati</taxon>
        <taxon>Bdellovibrionota</taxon>
        <taxon>Oligoflexia</taxon>
        <taxon>Silvanigrellales</taxon>
        <taxon>Silvanigrellaceae</taxon>
        <taxon>Silvanigrella</taxon>
    </lineage>
</organism>
<dbReference type="InterPro" id="IPR010982">
    <property type="entry name" value="Lambda_DNA-bd_dom_sf"/>
</dbReference>